<feature type="binding site" evidence="9">
    <location>
        <position position="314"/>
    </location>
    <ligand>
        <name>ATP</name>
        <dbReference type="ChEBI" id="CHEBI:30616"/>
    </ligand>
</feature>
<evidence type="ECO:0000256" key="8">
    <source>
        <dbReference type="PIRSR" id="PIRSR001589-1"/>
    </source>
</evidence>
<organism evidence="12 13">
    <name type="scientific">Chryseosolibacter histidini</name>
    <dbReference type="NCBI Taxonomy" id="2782349"/>
    <lineage>
        <taxon>Bacteria</taxon>
        <taxon>Pseudomonadati</taxon>
        <taxon>Bacteroidota</taxon>
        <taxon>Cytophagia</taxon>
        <taxon>Cytophagales</taxon>
        <taxon>Chryseotaleaceae</taxon>
        <taxon>Chryseosolibacter</taxon>
    </lineage>
</organism>
<comment type="catalytic activity">
    <reaction evidence="7">
        <text>L-aspartate + L-glutamine + ATP + H2O = L-asparagine + L-glutamate + AMP + diphosphate + H(+)</text>
        <dbReference type="Rhea" id="RHEA:12228"/>
        <dbReference type="ChEBI" id="CHEBI:15377"/>
        <dbReference type="ChEBI" id="CHEBI:15378"/>
        <dbReference type="ChEBI" id="CHEBI:29985"/>
        <dbReference type="ChEBI" id="CHEBI:29991"/>
        <dbReference type="ChEBI" id="CHEBI:30616"/>
        <dbReference type="ChEBI" id="CHEBI:33019"/>
        <dbReference type="ChEBI" id="CHEBI:58048"/>
        <dbReference type="ChEBI" id="CHEBI:58359"/>
        <dbReference type="ChEBI" id="CHEBI:456215"/>
        <dbReference type="EC" id="6.3.5.4"/>
    </reaction>
</comment>
<evidence type="ECO:0000259" key="11">
    <source>
        <dbReference type="PROSITE" id="PS51278"/>
    </source>
</evidence>
<keyword evidence="4 9" id="KW-0547">Nucleotide-binding</keyword>
<dbReference type="SUPFAM" id="SSF56235">
    <property type="entry name" value="N-terminal nucleophile aminohydrolases (Ntn hydrolases)"/>
    <property type="match status" value="1"/>
</dbReference>
<dbReference type="GO" id="GO:0005524">
    <property type="term" value="F:ATP binding"/>
    <property type="evidence" value="ECO:0007669"/>
    <property type="project" value="UniProtKB-KW"/>
</dbReference>
<comment type="pathway">
    <text evidence="1">Amino-acid biosynthesis; L-asparagine biosynthesis; L-asparagine from L-aspartate (L-Gln route): step 1/1.</text>
</comment>
<dbReference type="Gene3D" id="3.40.50.620">
    <property type="entry name" value="HUPs"/>
    <property type="match status" value="1"/>
</dbReference>
<proteinExistence type="inferred from homology"/>
<dbReference type="InterPro" id="IPR033738">
    <property type="entry name" value="AsnB_N"/>
</dbReference>
<evidence type="ECO:0000256" key="1">
    <source>
        <dbReference type="ARBA" id="ARBA00005187"/>
    </source>
</evidence>
<evidence type="ECO:0000256" key="4">
    <source>
        <dbReference type="ARBA" id="ARBA00022741"/>
    </source>
</evidence>
<dbReference type="InterPro" id="IPR006426">
    <property type="entry name" value="Asn_synth_AEB"/>
</dbReference>
<keyword evidence="8" id="KW-0028">Amino-acid biosynthesis</keyword>
<dbReference type="PIRSF" id="PIRSF001589">
    <property type="entry name" value="Asn_synthetase_glu-h"/>
    <property type="match status" value="1"/>
</dbReference>
<name>A0AAP2GSB6_9BACT</name>
<keyword evidence="8" id="KW-0061">Asparagine biosynthesis</keyword>
<evidence type="ECO:0000256" key="3">
    <source>
        <dbReference type="ARBA" id="ARBA00012737"/>
    </source>
</evidence>
<evidence type="ECO:0000256" key="2">
    <source>
        <dbReference type="ARBA" id="ARBA00005752"/>
    </source>
</evidence>
<evidence type="ECO:0000313" key="12">
    <source>
        <dbReference type="EMBL" id="MBT1700522.1"/>
    </source>
</evidence>
<comment type="caution">
    <text evidence="12">The sequence shown here is derived from an EMBL/GenBank/DDBJ whole genome shotgun (WGS) entry which is preliminary data.</text>
</comment>
<feature type="binding site" evidence="9">
    <location>
        <begin position="387"/>
        <end position="388"/>
    </location>
    <ligand>
        <name>ATP</name>
        <dbReference type="ChEBI" id="CHEBI:30616"/>
    </ligand>
</feature>
<keyword evidence="12" id="KW-0436">Ligase</keyword>
<dbReference type="CDD" id="cd00712">
    <property type="entry name" value="AsnB"/>
    <property type="match status" value="1"/>
</dbReference>
<keyword evidence="5 9" id="KW-0067">ATP-binding</keyword>
<dbReference type="Proteomes" id="UP001319200">
    <property type="component" value="Unassembled WGS sequence"/>
</dbReference>
<dbReference type="GO" id="GO:0006529">
    <property type="term" value="P:asparagine biosynthetic process"/>
    <property type="evidence" value="ECO:0007669"/>
    <property type="project" value="UniProtKB-KW"/>
</dbReference>
<dbReference type="PANTHER" id="PTHR43284">
    <property type="entry name" value="ASPARAGINE SYNTHETASE (GLUTAMINE-HYDROLYZING)"/>
    <property type="match status" value="1"/>
</dbReference>
<dbReference type="Gene3D" id="3.60.20.10">
    <property type="entry name" value="Glutamine Phosphoribosylpyrophosphate, subunit 1, domain 1"/>
    <property type="match status" value="1"/>
</dbReference>
<dbReference type="Pfam" id="PF00733">
    <property type="entry name" value="Asn_synthase"/>
    <property type="match status" value="1"/>
</dbReference>
<dbReference type="InterPro" id="IPR051786">
    <property type="entry name" value="ASN_synthetase/amidase"/>
</dbReference>
<keyword evidence="6 8" id="KW-0315">Glutamine amidotransferase</keyword>
<dbReference type="NCBIfam" id="TIGR01536">
    <property type="entry name" value="asn_synth_AEB"/>
    <property type="match status" value="1"/>
</dbReference>
<dbReference type="InterPro" id="IPR029055">
    <property type="entry name" value="Ntn_hydrolases_N"/>
</dbReference>
<evidence type="ECO:0000256" key="10">
    <source>
        <dbReference type="PIRSR" id="PIRSR001589-3"/>
    </source>
</evidence>
<dbReference type="PANTHER" id="PTHR43284:SF1">
    <property type="entry name" value="ASPARAGINE SYNTHETASE"/>
    <property type="match status" value="1"/>
</dbReference>
<feature type="domain" description="Glutamine amidotransferase type-2" evidence="11">
    <location>
        <begin position="2"/>
        <end position="235"/>
    </location>
</feature>
<evidence type="ECO:0000256" key="6">
    <source>
        <dbReference type="ARBA" id="ARBA00022962"/>
    </source>
</evidence>
<evidence type="ECO:0000256" key="7">
    <source>
        <dbReference type="ARBA" id="ARBA00048741"/>
    </source>
</evidence>
<dbReference type="RefSeq" id="WP_254169211.1">
    <property type="nucleotide sequence ID" value="NZ_JAHESF010000042.1"/>
</dbReference>
<comment type="similarity">
    <text evidence="2">Belongs to the asparagine synthetase family.</text>
</comment>
<sequence length="629" mass="71343">MCGITGYYYKSGKSINSTAGINGMLELQHHRGPDDAGVRAFSLVAPQSFEYTPGETEQVRNGFEGMLGFNRLSILDLSKNGHQPMCSPDNQVILIFNGEIYNAFDFKDELVADGYRFRSSTDTEVILYLYLKFGFDGMIRRLNGMFGLAIVDLRSREIYIARDRFGIKPVYFFETEEMFAFASEIKSFLSLPEFKPALDQTLLDEYLLFRNSINKTLFRGVSCLEPGTFKVYSPGKKVETRQYFDINDYTRQQSDSGSARISSDLRANLKKSVDRQLISDVKLGCQLSGGIDSSLVTYFAKEIKQDDRLETISIIFEDPFFNEEPYMDHVTAQLGLISHKFQLDASFYLKSFERSTWHFEGPLNHPNTIGIYLLSQKAKAHVTVLLSGEGADEVFGGYSRFANTYRPFKPRTVLSSLKKYKETPVRHLLSYLSEDYRAIMGSAYMTPALAAALKKDFSMDVALANRKNIYNALGGSVFDKQVKYEIKTYLPDLLIRQDKMSMAASIENRVPFLDNDLVERSFTIPEHYLIGEGGQTKFELKKMAAGIFGDKFAYRSKGGFGIPVRNFFADKEFSAYLMDDIIPSISGRGLFDGKVVQGWLQKLQHISSAELDALWIMIAFEAWAKKFKV</sequence>
<reference evidence="12 13" key="1">
    <citation type="submission" date="2021-05" db="EMBL/GenBank/DDBJ databases">
        <title>A Polyphasic approach of four new species of the genus Ohtaekwangia: Ohtaekwangia histidinii sp. nov., Ohtaekwangia cretensis sp. nov., Ohtaekwangia indiensis sp. nov., Ohtaekwangia reichenbachii sp. nov. from diverse environment.</title>
        <authorList>
            <person name="Octaviana S."/>
        </authorList>
    </citation>
    <scope>NUCLEOTIDE SEQUENCE [LARGE SCALE GENOMIC DNA]</scope>
    <source>
        <strain evidence="12 13">PWU4</strain>
    </source>
</reference>
<accession>A0AAP2GSB6</accession>
<dbReference type="InterPro" id="IPR014729">
    <property type="entry name" value="Rossmann-like_a/b/a_fold"/>
</dbReference>
<evidence type="ECO:0000313" key="13">
    <source>
        <dbReference type="Proteomes" id="UP001319200"/>
    </source>
</evidence>
<dbReference type="CDD" id="cd01991">
    <property type="entry name" value="Asn_synthase_B_C"/>
    <property type="match status" value="1"/>
</dbReference>
<dbReference type="InterPro" id="IPR017932">
    <property type="entry name" value="GATase_2_dom"/>
</dbReference>
<evidence type="ECO:0000256" key="9">
    <source>
        <dbReference type="PIRSR" id="PIRSR001589-2"/>
    </source>
</evidence>
<dbReference type="GO" id="GO:0004066">
    <property type="term" value="F:asparagine synthase (glutamine-hydrolyzing) activity"/>
    <property type="evidence" value="ECO:0007669"/>
    <property type="project" value="UniProtKB-EC"/>
</dbReference>
<protein>
    <recommendedName>
        <fullName evidence="3">asparagine synthase (glutamine-hydrolyzing)</fullName>
        <ecNumber evidence="3">6.3.5.4</ecNumber>
    </recommendedName>
</protein>
<feature type="active site" description="For GATase activity" evidence="8">
    <location>
        <position position="2"/>
    </location>
</feature>
<dbReference type="PROSITE" id="PS51278">
    <property type="entry name" value="GATASE_TYPE_2"/>
    <property type="match status" value="1"/>
</dbReference>
<feature type="site" description="Important for beta-aspartyl-AMP intermediate formation" evidence="10">
    <location>
        <position position="389"/>
    </location>
</feature>
<gene>
    <name evidence="12" type="primary">asnB</name>
    <name evidence="12" type="ORF">KK083_26780</name>
</gene>
<dbReference type="InterPro" id="IPR001962">
    <property type="entry name" value="Asn_synthase"/>
</dbReference>
<dbReference type="EMBL" id="JAHESF010000042">
    <property type="protein sequence ID" value="MBT1700522.1"/>
    <property type="molecule type" value="Genomic_DNA"/>
</dbReference>
<dbReference type="SUPFAM" id="SSF52402">
    <property type="entry name" value="Adenine nucleotide alpha hydrolases-like"/>
    <property type="match status" value="1"/>
</dbReference>
<dbReference type="AlphaFoldDB" id="A0AAP2GSB6"/>
<dbReference type="EC" id="6.3.5.4" evidence="3"/>
<feature type="binding site" evidence="9">
    <location>
        <position position="122"/>
    </location>
    <ligand>
        <name>L-glutamine</name>
        <dbReference type="ChEBI" id="CHEBI:58359"/>
    </ligand>
</feature>
<keyword evidence="13" id="KW-1185">Reference proteome</keyword>
<dbReference type="Pfam" id="PF13537">
    <property type="entry name" value="GATase_7"/>
    <property type="match status" value="1"/>
</dbReference>
<evidence type="ECO:0000256" key="5">
    <source>
        <dbReference type="ARBA" id="ARBA00022840"/>
    </source>
</evidence>